<dbReference type="AlphaFoldDB" id="A0A1V1NYA3"/>
<evidence type="ECO:0000313" key="2">
    <source>
        <dbReference type="Proteomes" id="UP000189670"/>
    </source>
</evidence>
<accession>A0A1V1NYA3</accession>
<organism evidence="1 2">
    <name type="scientific">Candidatus Magnetoglobus multicellularis str. Araruama</name>
    <dbReference type="NCBI Taxonomy" id="890399"/>
    <lineage>
        <taxon>Bacteria</taxon>
        <taxon>Pseudomonadati</taxon>
        <taxon>Thermodesulfobacteriota</taxon>
        <taxon>Desulfobacteria</taxon>
        <taxon>Desulfobacterales</taxon>
        <taxon>Desulfobacteraceae</taxon>
        <taxon>Candidatus Magnetoglobus</taxon>
    </lineage>
</organism>
<protein>
    <submittedName>
        <fullName evidence="1">Uncharacterized protein</fullName>
    </submittedName>
</protein>
<evidence type="ECO:0000313" key="1">
    <source>
        <dbReference type="EMBL" id="ETR67543.1"/>
    </source>
</evidence>
<comment type="caution">
    <text evidence="1">The sequence shown here is derived from an EMBL/GenBank/DDBJ whole genome shotgun (WGS) entry which is preliminary data.</text>
</comment>
<dbReference type="EMBL" id="ATBP01001330">
    <property type="protein sequence ID" value="ETR67543.1"/>
    <property type="molecule type" value="Genomic_DNA"/>
</dbReference>
<proteinExistence type="predicted"/>
<gene>
    <name evidence="1" type="ORF">OMM_05082</name>
</gene>
<sequence>MFNHVPPYENRIQNLKGQVCNVDPKENNIAVYVYVSGWWTKPYWSKRTVNITPEGQWECDITTGRRDYRATRISAFVIPKHETPPIRSGQLNLPQSLYDMAIAHKSIMRIGVPEKPCESEEPSIELTYIPKKNENHNLIGRACNVIPEDYKVAVYIFVHGWWTKPTYKNPLTNIESDSLFECDITTGGYDSSATKIGVFLVHSSYSPPLCGNKSLVA</sequence>
<name>A0A1V1NYA3_9BACT</name>
<reference evidence="2" key="1">
    <citation type="submission" date="2012-11" db="EMBL/GenBank/DDBJ databases">
        <authorList>
            <person name="Lucero-Rivera Y.E."/>
            <person name="Tovar-Ramirez D."/>
        </authorList>
    </citation>
    <scope>NUCLEOTIDE SEQUENCE [LARGE SCALE GENOMIC DNA]</scope>
    <source>
        <strain evidence="2">Araruama</strain>
    </source>
</reference>
<dbReference type="Proteomes" id="UP000189670">
    <property type="component" value="Unassembled WGS sequence"/>
</dbReference>